<name>A0A922JTT3_CARIL</name>
<accession>A0A922JTT3</accession>
<feature type="region of interest" description="Disordered" evidence="1">
    <location>
        <begin position="1"/>
        <end position="51"/>
    </location>
</feature>
<reference evidence="2" key="1">
    <citation type="submission" date="2021-01" db="EMBL/GenBank/DDBJ databases">
        <authorList>
            <person name="Lovell J.T."/>
            <person name="Bentley N."/>
            <person name="Bhattarai G."/>
            <person name="Jenkins J.W."/>
            <person name="Sreedasyam A."/>
            <person name="Alarcon Y."/>
            <person name="Bock C."/>
            <person name="Boston L."/>
            <person name="Carlson J."/>
            <person name="Cervantes K."/>
            <person name="Clermont K."/>
            <person name="Krom N."/>
            <person name="Kubenka K."/>
            <person name="Mamidi S."/>
            <person name="Mattison C."/>
            <person name="Monteros M."/>
            <person name="Pisani C."/>
            <person name="Plott C."/>
            <person name="Rajasekar S."/>
            <person name="Rhein H.S."/>
            <person name="Rohla C."/>
            <person name="Song M."/>
            <person name="Hilaire R.S."/>
            <person name="Shu S."/>
            <person name="Wells L."/>
            <person name="Wang X."/>
            <person name="Webber J."/>
            <person name="Heerema R.J."/>
            <person name="Klein P."/>
            <person name="Conner P."/>
            <person name="Grauke L."/>
            <person name="Grimwood J."/>
            <person name="Schmutz J."/>
            <person name="Randall J.J."/>
        </authorList>
    </citation>
    <scope>NUCLEOTIDE SEQUENCE</scope>
    <source>
        <tissue evidence="2">Leaf</tissue>
    </source>
</reference>
<evidence type="ECO:0000313" key="2">
    <source>
        <dbReference type="EMBL" id="KAG6720428.1"/>
    </source>
</evidence>
<protein>
    <submittedName>
        <fullName evidence="2">Uncharacterized protein</fullName>
    </submittedName>
</protein>
<sequence>MGREDVGGHTLTYPDSRLTEIRDKDHAPDSDSFWNWKGNGSSKKKNEKKQFPVAKFLRNNNDKKAEGVVQLLGPGGGVGIGCGAGMGFGLVGGIGYGGWPWNHLQLVFGVGIGCGVGVGFGYGQGFGLGLSLDSLESYISKQSSSDSNKRSILY</sequence>
<dbReference type="EMBL" id="CM031827">
    <property type="protein sequence ID" value="KAG6720428.1"/>
    <property type="molecule type" value="Genomic_DNA"/>
</dbReference>
<proteinExistence type="predicted"/>
<evidence type="ECO:0000313" key="3">
    <source>
        <dbReference type="Proteomes" id="UP000811246"/>
    </source>
</evidence>
<dbReference type="AlphaFoldDB" id="A0A922JTT3"/>
<evidence type="ECO:0000256" key="1">
    <source>
        <dbReference type="SAM" id="MobiDB-lite"/>
    </source>
</evidence>
<dbReference type="Proteomes" id="UP000811246">
    <property type="component" value="Chromosome 3"/>
</dbReference>
<comment type="caution">
    <text evidence="2">The sequence shown here is derived from an EMBL/GenBank/DDBJ whole genome shotgun (WGS) entry which is preliminary data.</text>
</comment>
<dbReference type="PANTHER" id="PTHR34201">
    <property type="entry name" value="GLYCINE-RICH PROTEIN"/>
    <property type="match status" value="1"/>
</dbReference>
<organism evidence="2 3">
    <name type="scientific">Carya illinoinensis</name>
    <name type="common">Pecan</name>
    <dbReference type="NCBI Taxonomy" id="32201"/>
    <lineage>
        <taxon>Eukaryota</taxon>
        <taxon>Viridiplantae</taxon>
        <taxon>Streptophyta</taxon>
        <taxon>Embryophyta</taxon>
        <taxon>Tracheophyta</taxon>
        <taxon>Spermatophyta</taxon>
        <taxon>Magnoliopsida</taxon>
        <taxon>eudicotyledons</taxon>
        <taxon>Gunneridae</taxon>
        <taxon>Pentapetalae</taxon>
        <taxon>rosids</taxon>
        <taxon>fabids</taxon>
        <taxon>Fagales</taxon>
        <taxon>Juglandaceae</taxon>
        <taxon>Carya</taxon>
    </lineage>
</organism>
<dbReference type="PANTHER" id="PTHR34201:SF6">
    <property type="entry name" value="GLYCINE-RICH PROTEIN"/>
    <property type="match status" value="1"/>
</dbReference>
<feature type="compositionally biased region" description="Basic and acidic residues" evidence="1">
    <location>
        <begin position="17"/>
        <end position="29"/>
    </location>
</feature>
<dbReference type="InterPro" id="IPR053288">
    <property type="entry name" value="TGD_Bridge_Protein"/>
</dbReference>
<gene>
    <name evidence="2" type="ORF">I3842_03G060700</name>
</gene>